<keyword evidence="1" id="KW-0677">Repeat</keyword>
<dbReference type="InterPro" id="IPR002048">
    <property type="entry name" value="EF_hand_dom"/>
</dbReference>
<gene>
    <name evidence="3" type="ORF">PPAR1163_LOCUS12326</name>
    <name evidence="4" type="ORF">PPAR1163_LOCUS12327</name>
</gene>
<organism evidence="4">
    <name type="scientific">Phaeomonas parva</name>
    <dbReference type="NCBI Taxonomy" id="124430"/>
    <lineage>
        <taxon>Eukaryota</taxon>
        <taxon>Sar</taxon>
        <taxon>Stramenopiles</taxon>
        <taxon>Ochrophyta</taxon>
        <taxon>Pinguiophyceae</taxon>
        <taxon>Pinguiochrysidales</taxon>
        <taxon>Pinguiochrysidaceae</taxon>
        <taxon>Phaeomonas</taxon>
    </lineage>
</organism>
<evidence type="ECO:0000313" key="4">
    <source>
        <dbReference type="EMBL" id="CAD9253960.1"/>
    </source>
</evidence>
<proteinExistence type="predicted"/>
<name>A0A6U4FZN3_9STRA</name>
<dbReference type="EMBL" id="HBGJ01019130">
    <property type="protein sequence ID" value="CAD9253959.1"/>
    <property type="molecule type" value="Transcribed_RNA"/>
</dbReference>
<accession>A0A6U4FZN3</accession>
<dbReference type="SUPFAM" id="SSF47473">
    <property type="entry name" value="EF-hand"/>
    <property type="match status" value="1"/>
</dbReference>
<dbReference type="FunFam" id="1.10.238.10:FF:000003">
    <property type="entry name" value="Calmodulin A"/>
    <property type="match status" value="1"/>
</dbReference>
<evidence type="ECO:0000313" key="3">
    <source>
        <dbReference type="EMBL" id="CAD9253959.1"/>
    </source>
</evidence>
<dbReference type="AlphaFoldDB" id="A0A6U4FZN3"/>
<sequence>MYHLRPPPQGDEPTSFVTYDKFEHEMLKVLFRKKWEPDSESMLLDAFRVIDADGKGFVSADELRELLVQEGTPFRAKEIEAFMNVAKDSEFNRVYYEDYIAMLLL</sequence>
<dbReference type="SMART" id="SM00054">
    <property type="entry name" value="EFh"/>
    <property type="match status" value="1"/>
</dbReference>
<feature type="domain" description="EF-hand" evidence="2">
    <location>
        <begin position="38"/>
        <end position="73"/>
    </location>
</feature>
<dbReference type="PROSITE" id="PS50222">
    <property type="entry name" value="EF_HAND_2"/>
    <property type="match status" value="1"/>
</dbReference>
<evidence type="ECO:0000256" key="1">
    <source>
        <dbReference type="ARBA" id="ARBA00022737"/>
    </source>
</evidence>
<dbReference type="PANTHER" id="PTHR46763">
    <property type="entry name" value="DYNEIN REGULATORY COMPLEX PROTEIN 8"/>
    <property type="match status" value="1"/>
</dbReference>
<reference evidence="4" key="1">
    <citation type="submission" date="2021-01" db="EMBL/GenBank/DDBJ databases">
        <authorList>
            <person name="Corre E."/>
            <person name="Pelletier E."/>
            <person name="Niang G."/>
            <person name="Scheremetjew M."/>
            <person name="Finn R."/>
            <person name="Kale V."/>
            <person name="Holt S."/>
            <person name="Cochrane G."/>
            <person name="Meng A."/>
            <person name="Brown T."/>
            <person name="Cohen L."/>
        </authorList>
    </citation>
    <scope>NUCLEOTIDE SEQUENCE</scope>
    <source>
        <strain evidence="4">CCMP2877</strain>
    </source>
</reference>
<dbReference type="PANTHER" id="PTHR46763:SF1">
    <property type="entry name" value="DYNEIN REGULATORY COMPLEX PROTEIN 8"/>
    <property type="match status" value="1"/>
</dbReference>
<evidence type="ECO:0000259" key="2">
    <source>
        <dbReference type="PROSITE" id="PS50222"/>
    </source>
</evidence>
<dbReference type="InterPro" id="IPR011992">
    <property type="entry name" value="EF-hand-dom_pair"/>
</dbReference>
<dbReference type="EMBL" id="HBGJ01019131">
    <property type="protein sequence ID" value="CAD9253960.1"/>
    <property type="molecule type" value="Transcribed_RNA"/>
</dbReference>
<dbReference type="Gene3D" id="1.10.238.10">
    <property type="entry name" value="EF-hand"/>
    <property type="match status" value="1"/>
</dbReference>
<protein>
    <recommendedName>
        <fullName evidence="2">EF-hand domain-containing protein</fullName>
    </recommendedName>
</protein>
<dbReference type="Pfam" id="PF13499">
    <property type="entry name" value="EF-hand_7"/>
    <property type="match status" value="1"/>
</dbReference>
<dbReference type="GO" id="GO:0005509">
    <property type="term" value="F:calcium ion binding"/>
    <property type="evidence" value="ECO:0007669"/>
    <property type="project" value="InterPro"/>
</dbReference>